<sequence>MKKVIFYLLVIVSGVVMAQQESTIGFYQNHLNLVNPAYNSVDGNTYFKTGVRSQWSGVKEAPETQVFSFMTPLSDKISIGISVINDQVFIEKQTFVSVDFSYRVQLSNALNLYMGVKAGANSYRVNSAGLSTFNIVQDPSLGDISRMNPNVGVGFYLKHEAYFLSVSTPRLLNTERAKNEDGYATVATDRVHYYVSGGYNFSLSKSLALQPTFMFRYVGGAPVSTDFTAKLVLNDKYQIAANFRTDNTLGGLVQLDIYKGTAIGYLYEYAVNSDLLGRSNGSHEFYLQIRF</sequence>
<protein>
    <submittedName>
        <fullName evidence="2">PorP/SprF family type IX secretion system membrane protein</fullName>
    </submittedName>
</protein>
<accession>A0ABW5KYR8</accession>
<dbReference type="RefSeq" id="WP_376895059.1">
    <property type="nucleotide sequence ID" value="NZ_JBHULS010000008.1"/>
</dbReference>
<dbReference type="Proteomes" id="UP001597472">
    <property type="component" value="Unassembled WGS sequence"/>
</dbReference>
<dbReference type="EMBL" id="JBHULS010000008">
    <property type="protein sequence ID" value="MFD2552651.1"/>
    <property type="molecule type" value="Genomic_DNA"/>
</dbReference>
<keyword evidence="3" id="KW-1185">Reference proteome</keyword>
<feature type="signal peptide" evidence="1">
    <location>
        <begin position="1"/>
        <end position="18"/>
    </location>
</feature>
<reference evidence="3" key="1">
    <citation type="journal article" date="2019" name="Int. J. Syst. Evol. Microbiol.">
        <title>The Global Catalogue of Microorganisms (GCM) 10K type strain sequencing project: providing services to taxonomists for standard genome sequencing and annotation.</title>
        <authorList>
            <consortium name="The Broad Institute Genomics Platform"/>
            <consortium name="The Broad Institute Genome Sequencing Center for Infectious Disease"/>
            <person name="Wu L."/>
            <person name="Ma J."/>
        </authorList>
    </citation>
    <scope>NUCLEOTIDE SEQUENCE [LARGE SCALE GENOMIC DNA]</scope>
    <source>
        <strain evidence="3">KCTC 42587</strain>
    </source>
</reference>
<comment type="caution">
    <text evidence="2">The sequence shown here is derived from an EMBL/GenBank/DDBJ whole genome shotgun (WGS) entry which is preliminary data.</text>
</comment>
<gene>
    <name evidence="2" type="ORF">ACFSQP_12590</name>
</gene>
<proteinExistence type="predicted"/>
<dbReference type="Pfam" id="PF11751">
    <property type="entry name" value="PorP_SprF"/>
    <property type="match status" value="1"/>
</dbReference>
<evidence type="ECO:0000313" key="2">
    <source>
        <dbReference type="EMBL" id="MFD2552651.1"/>
    </source>
</evidence>
<name>A0ABW5KYR8_9FLAO</name>
<dbReference type="InterPro" id="IPR019861">
    <property type="entry name" value="PorP/SprF_Bacteroidetes"/>
</dbReference>
<feature type="chain" id="PRO_5045890830" evidence="1">
    <location>
        <begin position="19"/>
        <end position="291"/>
    </location>
</feature>
<evidence type="ECO:0000256" key="1">
    <source>
        <dbReference type="SAM" id="SignalP"/>
    </source>
</evidence>
<keyword evidence="1" id="KW-0732">Signal</keyword>
<evidence type="ECO:0000313" key="3">
    <source>
        <dbReference type="Proteomes" id="UP001597472"/>
    </source>
</evidence>
<organism evidence="2 3">
    <name type="scientific">Bizionia sediminis</name>
    <dbReference type="NCBI Taxonomy" id="1737064"/>
    <lineage>
        <taxon>Bacteria</taxon>
        <taxon>Pseudomonadati</taxon>
        <taxon>Bacteroidota</taxon>
        <taxon>Flavobacteriia</taxon>
        <taxon>Flavobacteriales</taxon>
        <taxon>Flavobacteriaceae</taxon>
        <taxon>Bizionia</taxon>
    </lineage>
</organism>
<dbReference type="NCBIfam" id="TIGR03519">
    <property type="entry name" value="T9SS_PorP_fam"/>
    <property type="match status" value="1"/>
</dbReference>